<evidence type="ECO:0000313" key="2">
    <source>
        <dbReference type="EMBL" id="KAJ4840782.1"/>
    </source>
</evidence>
<name>A0A9Q0JH02_9ROSI</name>
<organism evidence="2 3">
    <name type="scientific">Turnera subulata</name>
    <dbReference type="NCBI Taxonomy" id="218843"/>
    <lineage>
        <taxon>Eukaryota</taxon>
        <taxon>Viridiplantae</taxon>
        <taxon>Streptophyta</taxon>
        <taxon>Embryophyta</taxon>
        <taxon>Tracheophyta</taxon>
        <taxon>Spermatophyta</taxon>
        <taxon>Magnoliopsida</taxon>
        <taxon>eudicotyledons</taxon>
        <taxon>Gunneridae</taxon>
        <taxon>Pentapetalae</taxon>
        <taxon>rosids</taxon>
        <taxon>fabids</taxon>
        <taxon>Malpighiales</taxon>
        <taxon>Passifloraceae</taxon>
        <taxon>Turnera</taxon>
    </lineage>
</organism>
<dbReference type="Proteomes" id="UP001141552">
    <property type="component" value="Unassembled WGS sequence"/>
</dbReference>
<evidence type="ECO:0000256" key="1">
    <source>
        <dbReference type="SAM" id="SignalP"/>
    </source>
</evidence>
<proteinExistence type="predicted"/>
<reference evidence="2" key="1">
    <citation type="submission" date="2022-02" db="EMBL/GenBank/DDBJ databases">
        <authorList>
            <person name="Henning P.M."/>
            <person name="McCubbin A.G."/>
            <person name="Shore J.S."/>
        </authorList>
    </citation>
    <scope>NUCLEOTIDE SEQUENCE</scope>
    <source>
        <strain evidence="2">F60SS</strain>
        <tissue evidence="2">Leaves</tissue>
    </source>
</reference>
<evidence type="ECO:0000313" key="3">
    <source>
        <dbReference type="Proteomes" id="UP001141552"/>
    </source>
</evidence>
<feature type="chain" id="PRO_5040428883" evidence="1">
    <location>
        <begin position="18"/>
        <end position="55"/>
    </location>
</feature>
<comment type="caution">
    <text evidence="2">The sequence shown here is derived from an EMBL/GenBank/DDBJ whole genome shotgun (WGS) entry which is preliminary data.</text>
</comment>
<gene>
    <name evidence="2" type="ORF">Tsubulata_050631</name>
</gene>
<keyword evidence="3" id="KW-1185">Reference proteome</keyword>
<reference evidence="2" key="2">
    <citation type="journal article" date="2023" name="Plants (Basel)">
        <title>Annotation of the Turnera subulata (Passifloraceae) Draft Genome Reveals the S-Locus Evolved after the Divergence of Turneroideae from Passifloroideae in a Stepwise Manner.</title>
        <authorList>
            <person name="Henning P.M."/>
            <person name="Roalson E.H."/>
            <person name="Mir W."/>
            <person name="McCubbin A.G."/>
            <person name="Shore J.S."/>
        </authorList>
    </citation>
    <scope>NUCLEOTIDE SEQUENCE</scope>
    <source>
        <strain evidence="2">F60SS</strain>
    </source>
</reference>
<sequence length="55" mass="6765">MEFWCVLFFQLCKWLFCDLPVPVLQFWFAQYFFNLAERNLAGIRLTTWLCFFCTP</sequence>
<accession>A0A9Q0JH02</accession>
<keyword evidence="1" id="KW-0732">Signal</keyword>
<feature type="signal peptide" evidence="1">
    <location>
        <begin position="1"/>
        <end position="17"/>
    </location>
</feature>
<dbReference type="AlphaFoldDB" id="A0A9Q0JH02"/>
<dbReference type="EMBL" id="JAKUCV010002958">
    <property type="protein sequence ID" value="KAJ4840782.1"/>
    <property type="molecule type" value="Genomic_DNA"/>
</dbReference>
<protein>
    <submittedName>
        <fullName evidence="2">Uncharacterized protein</fullName>
    </submittedName>
</protein>